<organism evidence="1">
    <name type="scientific">human gut metagenome</name>
    <dbReference type="NCBI Taxonomy" id="408170"/>
    <lineage>
        <taxon>unclassified sequences</taxon>
        <taxon>metagenomes</taxon>
        <taxon>organismal metagenomes</taxon>
    </lineage>
</organism>
<dbReference type="GO" id="GO:0005524">
    <property type="term" value="F:ATP binding"/>
    <property type="evidence" value="ECO:0007669"/>
    <property type="project" value="InterPro"/>
</dbReference>
<dbReference type="InterPro" id="IPR018078">
    <property type="entry name" value="DNA-binding_RecF_CS"/>
</dbReference>
<dbReference type="SUPFAM" id="SSF52540">
    <property type="entry name" value="P-loop containing nucleoside triphosphate hydrolases"/>
    <property type="match status" value="1"/>
</dbReference>
<dbReference type="AlphaFoldDB" id="K1SI44"/>
<dbReference type="GO" id="GO:0006281">
    <property type="term" value="P:DNA repair"/>
    <property type="evidence" value="ECO:0007669"/>
    <property type="project" value="InterPro"/>
</dbReference>
<dbReference type="InterPro" id="IPR027417">
    <property type="entry name" value="P-loop_NTPase"/>
</dbReference>
<comment type="caution">
    <text evidence="1">The sequence shown here is derived from an EMBL/GenBank/DDBJ whole genome shotgun (WGS) entry which is preliminary data.</text>
</comment>
<dbReference type="EMBL" id="AJWY01009820">
    <property type="protein sequence ID" value="EKC57268.1"/>
    <property type="molecule type" value="Genomic_DNA"/>
</dbReference>
<sequence length="62" mass="6937">EITGDEPVILLDDVMSELDLTRQDYILNNISGRQVFITCCDPNTVLRLCEGKTFHIKNGGVI</sequence>
<reference evidence="1" key="1">
    <citation type="journal article" date="2013" name="Environ. Microbiol.">
        <title>Microbiota from the distal guts of lean and obese adolescents exhibit partial functional redundancy besides clear differences in community structure.</title>
        <authorList>
            <person name="Ferrer M."/>
            <person name="Ruiz A."/>
            <person name="Lanza F."/>
            <person name="Haange S.B."/>
            <person name="Oberbach A."/>
            <person name="Till H."/>
            <person name="Bargiela R."/>
            <person name="Campoy C."/>
            <person name="Segura M.T."/>
            <person name="Richter M."/>
            <person name="von Bergen M."/>
            <person name="Seifert J."/>
            <person name="Suarez A."/>
        </authorList>
    </citation>
    <scope>NUCLEOTIDE SEQUENCE</scope>
</reference>
<feature type="non-terminal residue" evidence="1">
    <location>
        <position position="1"/>
    </location>
</feature>
<accession>K1SI44</accession>
<name>K1SI44_9ZZZZ</name>
<dbReference type="GO" id="GO:0003697">
    <property type="term" value="F:single-stranded DNA binding"/>
    <property type="evidence" value="ECO:0007669"/>
    <property type="project" value="InterPro"/>
</dbReference>
<proteinExistence type="predicted"/>
<protein>
    <submittedName>
        <fullName evidence="1">DNA replication and repair protein recF</fullName>
    </submittedName>
</protein>
<gene>
    <name evidence="1" type="ORF">LEA_14437</name>
</gene>
<dbReference type="Gene3D" id="3.40.50.300">
    <property type="entry name" value="P-loop containing nucleotide triphosphate hydrolases"/>
    <property type="match status" value="1"/>
</dbReference>
<dbReference type="PROSITE" id="PS00618">
    <property type="entry name" value="RECF_2"/>
    <property type="match status" value="1"/>
</dbReference>
<evidence type="ECO:0000313" key="1">
    <source>
        <dbReference type="EMBL" id="EKC57268.1"/>
    </source>
</evidence>